<evidence type="ECO:0000313" key="3">
    <source>
        <dbReference type="EMBL" id="KAJ4329635.1"/>
    </source>
</evidence>
<feature type="region of interest" description="Disordered" evidence="1">
    <location>
        <begin position="559"/>
        <end position="660"/>
    </location>
</feature>
<feature type="compositionally biased region" description="Acidic residues" evidence="1">
    <location>
        <begin position="42"/>
        <end position="52"/>
    </location>
</feature>
<evidence type="ECO:0000256" key="1">
    <source>
        <dbReference type="SAM" id="MobiDB-lite"/>
    </source>
</evidence>
<sequence length="696" mass="77797">MSSANPPNALPAPDQNAAMNNAGSTAGQQTTADAAASQPPDDSGDSDNEEILDYTPEEKEKERQEEIIRILRWPDWAYYEILDVRENASTREIIKAYRKKSLLTHTDRNRDREAEEVFKSKQYFQKPQKMLTSKPLGVQKARDILGDENERRTHDSDRAVRKERGELVQNDLGEGWAQNAHDNENDDDNDDDTEDDGLKPASQAKRKIFDEMRPLVERMFESDDETAFKSLGELNQKMKEQNKSERERLTDHTLPLPQIRRTGRSLREQQNILRRSDRSSVEERDATARLEYLQETWVGIIKDFGLPVDWNNYVPITARPSAARQERGAANGRTGDGPTAAGSAADQTSDAMDTTYDWVPGETIKGDKILAHRTVTVTRRRKRDGVLEDFIQSILFVIEKKGARNPIELADEGRVGLPAVEAYLALPADQKCELARVNKKYSSEDRYRFGRIKGVARSSPGQGKALSFTVVLIEYKGEGMDRSEDVLINRSTLQEAQRQKHADASINDFLVSVGQEPDILLQERRLMWSNQRLLGEGPGSGRPPYRAHVPQMLGDRGEVYHPLSVNSGVGMPPESQQRSQRDGYNRRDQSGARSGDTTWDAPRNARRQASPRLPGPTPVRTDTAPVQQAPHTNANAAVAATPPNVARGEQRRPDAGEHDLGAIRSEIAALTALVTRLVLTQNENPQGSQNPIAAGR</sequence>
<name>A0A9W8WNU3_9PLEO</name>
<organism evidence="3 4">
    <name type="scientific">Didymella glomerata</name>
    <dbReference type="NCBI Taxonomy" id="749621"/>
    <lineage>
        <taxon>Eukaryota</taxon>
        <taxon>Fungi</taxon>
        <taxon>Dikarya</taxon>
        <taxon>Ascomycota</taxon>
        <taxon>Pezizomycotina</taxon>
        <taxon>Dothideomycetes</taxon>
        <taxon>Pleosporomycetidae</taxon>
        <taxon>Pleosporales</taxon>
        <taxon>Pleosporineae</taxon>
        <taxon>Didymellaceae</taxon>
        <taxon>Didymella</taxon>
    </lineage>
</organism>
<dbReference type="GO" id="GO:0005789">
    <property type="term" value="C:endoplasmic reticulum membrane"/>
    <property type="evidence" value="ECO:0007669"/>
    <property type="project" value="TreeGrafter"/>
</dbReference>
<feature type="compositionally biased region" description="Basic and acidic residues" evidence="1">
    <location>
        <begin position="648"/>
        <end position="660"/>
    </location>
</feature>
<dbReference type="SUPFAM" id="SSF46565">
    <property type="entry name" value="Chaperone J-domain"/>
    <property type="match status" value="1"/>
</dbReference>
<feature type="region of interest" description="Disordered" evidence="1">
    <location>
        <begin position="126"/>
        <end position="209"/>
    </location>
</feature>
<proteinExistence type="predicted"/>
<feature type="compositionally biased region" description="Basic and acidic residues" evidence="1">
    <location>
        <begin position="140"/>
        <end position="166"/>
    </location>
</feature>
<dbReference type="PROSITE" id="PS50076">
    <property type="entry name" value="DNAJ_2"/>
    <property type="match status" value="1"/>
</dbReference>
<feature type="compositionally biased region" description="Acidic residues" evidence="1">
    <location>
        <begin position="184"/>
        <end position="195"/>
    </location>
</feature>
<dbReference type="InterPro" id="IPR036869">
    <property type="entry name" value="J_dom_sf"/>
</dbReference>
<reference evidence="3" key="1">
    <citation type="submission" date="2022-10" db="EMBL/GenBank/DDBJ databases">
        <title>Tapping the CABI collections for fungal endophytes: first genome assemblies for Collariella, Neodidymelliopsis, Ascochyta clinopodiicola, Didymella pomorum, Didymosphaeria variabile, Neocosmospora piperis and Neocucurbitaria cava.</title>
        <authorList>
            <person name="Hill R."/>
        </authorList>
    </citation>
    <scope>NUCLEOTIDE SEQUENCE</scope>
    <source>
        <strain evidence="3">IMI 360193</strain>
    </source>
</reference>
<protein>
    <recommendedName>
        <fullName evidence="2">J domain-containing protein</fullName>
    </recommendedName>
</protein>
<evidence type="ECO:0000313" key="4">
    <source>
        <dbReference type="Proteomes" id="UP001140562"/>
    </source>
</evidence>
<feature type="compositionally biased region" description="Basic and acidic residues" evidence="1">
    <location>
        <begin position="274"/>
        <end position="285"/>
    </location>
</feature>
<dbReference type="OrthoDB" id="442087at2759"/>
<dbReference type="SMART" id="SM00271">
    <property type="entry name" value="DnaJ"/>
    <property type="match status" value="1"/>
</dbReference>
<dbReference type="PANTHER" id="PTHR43908">
    <property type="entry name" value="AT29763P-RELATED"/>
    <property type="match status" value="1"/>
</dbReference>
<dbReference type="Pfam" id="PF00226">
    <property type="entry name" value="DnaJ"/>
    <property type="match status" value="1"/>
</dbReference>
<evidence type="ECO:0000259" key="2">
    <source>
        <dbReference type="PROSITE" id="PS50076"/>
    </source>
</evidence>
<dbReference type="InterPro" id="IPR051100">
    <property type="entry name" value="DnaJ_subfamily_B/C"/>
</dbReference>
<feature type="domain" description="J" evidence="2">
    <location>
        <begin position="77"/>
        <end position="158"/>
    </location>
</feature>
<feature type="region of interest" description="Disordered" evidence="1">
    <location>
        <begin position="321"/>
        <end position="348"/>
    </location>
</feature>
<feature type="region of interest" description="Disordered" evidence="1">
    <location>
        <begin position="264"/>
        <end position="285"/>
    </location>
</feature>
<keyword evidence="4" id="KW-1185">Reference proteome</keyword>
<dbReference type="Proteomes" id="UP001140562">
    <property type="component" value="Unassembled WGS sequence"/>
</dbReference>
<comment type="caution">
    <text evidence="3">The sequence shown here is derived from an EMBL/GenBank/DDBJ whole genome shotgun (WGS) entry which is preliminary data.</text>
</comment>
<feature type="compositionally biased region" description="Low complexity" evidence="1">
    <location>
        <begin position="629"/>
        <end position="646"/>
    </location>
</feature>
<dbReference type="InterPro" id="IPR001623">
    <property type="entry name" value="DnaJ_domain"/>
</dbReference>
<feature type="region of interest" description="Disordered" evidence="1">
    <location>
        <begin position="1"/>
        <end position="64"/>
    </location>
</feature>
<dbReference type="GO" id="GO:0071218">
    <property type="term" value="P:cellular response to misfolded protein"/>
    <property type="evidence" value="ECO:0007669"/>
    <property type="project" value="TreeGrafter"/>
</dbReference>
<feature type="compositionally biased region" description="Basic and acidic residues" evidence="1">
    <location>
        <begin position="579"/>
        <end position="590"/>
    </location>
</feature>
<feature type="compositionally biased region" description="Low complexity" evidence="1">
    <location>
        <begin position="1"/>
        <end position="41"/>
    </location>
</feature>
<gene>
    <name evidence="3" type="ORF">N0V87_010697</name>
</gene>
<dbReference type="Gene3D" id="1.10.287.110">
    <property type="entry name" value="DnaJ domain"/>
    <property type="match status" value="1"/>
</dbReference>
<dbReference type="AlphaFoldDB" id="A0A9W8WNU3"/>
<dbReference type="CDD" id="cd06257">
    <property type="entry name" value="DnaJ"/>
    <property type="match status" value="1"/>
</dbReference>
<dbReference type="PANTHER" id="PTHR43908:SF3">
    <property type="entry name" value="AT29763P-RELATED"/>
    <property type="match status" value="1"/>
</dbReference>
<accession>A0A9W8WNU3</accession>
<dbReference type="EMBL" id="JAPEUV010000340">
    <property type="protein sequence ID" value="KAJ4329635.1"/>
    <property type="molecule type" value="Genomic_DNA"/>
</dbReference>
<dbReference type="GO" id="GO:0030544">
    <property type="term" value="F:Hsp70 protein binding"/>
    <property type="evidence" value="ECO:0007669"/>
    <property type="project" value="TreeGrafter"/>
</dbReference>